<proteinExistence type="predicted"/>
<keyword evidence="2" id="KW-0732">Signal</keyword>
<name>A0ABQ1X969_9BACT</name>
<comment type="caution">
    <text evidence="3">The sequence shown here is derived from an EMBL/GenBank/DDBJ whole genome shotgun (WGS) entry which is preliminary data.</text>
</comment>
<sequence length="530" mass="56518">MTKLLPYVLMATGLLLTSLAQPATAQAPAKQWDKTFGGSGSDDLRFLAQTADGGYILGGESESGLSGDKSEMSRGSSDYWVVKLDANGSKQWDKTVGGSDEDHLQVVQQTRDGGYILGGWSTSGVSGDRTEASRGRSDYWLVKLDATGQKQWDKALGGSGNDYLRSLQQTPDGGYILGGDSHSTSSGEKTQDSGGFFADYWLVKVDATGTKQWDKTYGGAETDQLTSVQLTPNGGYILGGISYSDTGGDKTDARRGVSDYWLVKVDANGRKQWDKTFGGTDYDFLFAVQPTREGGYLLGGSSQSGPDGDKTQPSQGKLDQWLVKVDANGTKLWDRAFGSSDDDLLLSLQQTEDGGAILAGTSFSGQGGDKTQPSQGLDDYWLVKVTGAGTKLWDRTYGGTRSDYLFSMQQTQDKGYLLGGRSDSGLGGDKSQASRGDQDFWVVKVEPASLPLSTQAGASPTGLTASPNPMSAFLTLRGTTGSPYQLLNQLGQVVRSGRVSSQPLDVQTLPAGLYLLREPISGYTTKLIKE</sequence>
<feature type="chain" id="PRO_5045236247" description="Secretion system C-terminal sorting domain-containing protein" evidence="2">
    <location>
        <begin position="26"/>
        <end position="530"/>
    </location>
</feature>
<reference evidence="4" key="1">
    <citation type="journal article" date="2019" name="Int. J. Syst. Evol. Microbiol.">
        <title>The Global Catalogue of Microorganisms (GCM) 10K type strain sequencing project: providing services to taxonomists for standard genome sequencing and annotation.</title>
        <authorList>
            <consortium name="The Broad Institute Genomics Platform"/>
            <consortium name="The Broad Institute Genome Sequencing Center for Infectious Disease"/>
            <person name="Wu L."/>
            <person name="Ma J."/>
        </authorList>
    </citation>
    <scope>NUCLEOTIDE SEQUENCE [LARGE SCALE GENOMIC DNA]</scope>
    <source>
        <strain evidence="4">CGMCC 1.12990</strain>
    </source>
</reference>
<evidence type="ECO:0000256" key="2">
    <source>
        <dbReference type="SAM" id="SignalP"/>
    </source>
</evidence>
<dbReference type="PANTHER" id="PTHR42754:SF1">
    <property type="entry name" value="LIPOPROTEIN"/>
    <property type="match status" value="1"/>
</dbReference>
<evidence type="ECO:0000313" key="3">
    <source>
        <dbReference type="EMBL" id="GGG60126.1"/>
    </source>
</evidence>
<evidence type="ECO:0008006" key="5">
    <source>
        <dbReference type="Google" id="ProtNLM"/>
    </source>
</evidence>
<feature type="signal peptide" evidence="2">
    <location>
        <begin position="1"/>
        <end position="25"/>
    </location>
</feature>
<organism evidence="3 4">
    <name type="scientific">Hymenobacter glacieicola</name>
    <dbReference type="NCBI Taxonomy" id="1562124"/>
    <lineage>
        <taxon>Bacteria</taxon>
        <taxon>Pseudomonadati</taxon>
        <taxon>Bacteroidota</taxon>
        <taxon>Cytophagia</taxon>
        <taxon>Cytophagales</taxon>
        <taxon>Hymenobacteraceae</taxon>
        <taxon>Hymenobacter</taxon>
    </lineage>
</organism>
<protein>
    <recommendedName>
        <fullName evidence="5">Secretion system C-terminal sorting domain-containing protein</fullName>
    </recommendedName>
</protein>
<gene>
    <name evidence="3" type="ORF">GCM10011378_40120</name>
</gene>
<keyword evidence="4" id="KW-1185">Reference proteome</keyword>
<accession>A0ABQ1X969</accession>
<dbReference type="EMBL" id="BMGS01000015">
    <property type="protein sequence ID" value="GGG60126.1"/>
    <property type="molecule type" value="Genomic_DNA"/>
</dbReference>
<evidence type="ECO:0000313" key="4">
    <source>
        <dbReference type="Proteomes" id="UP000601361"/>
    </source>
</evidence>
<dbReference type="RefSeq" id="WP_188559647.1">
    <property type="nucleotide sequence ID" value="NZ_BMGS01000015.1"/>
</dbReference>
<feature type="region of interest" description="Disordered" evidence="1">
    <location>
        <begin position="296"/>
        <end position="315"/>
    </location>
</feature>
<dbReference type="Proteomes" id="UP000601361">
    <property type="component" value="Unassembled WGS sequence"/>
</dbReference>
<dbReference type="PANTHER" id="PTHR42754">
    <property type="entry name" value="ENDOGLUCANASE"/>
    <property type="match status" value="1"/>
</dbReference>
<evidence type="ECO:0000256" key="1">
    <source>
        <dbReference type="SAM" id="MobiDB-lite"/>
    </source>
</evidence>